<organism evidence="1 2">
    <name type="scientific">Chara braunii</name>
    <name type="common">Braun's stonewort</name>
    <dbReference type="NCBI Taxonomy" id="69332"/>
    <lineage>
        <taxon>Eukaryota</taxon>
        <taxon>Viridiplantae</taxon>
        <taxon>Streptophyta</taxon>
        <taxon>Charophyceae</taxon>
        <taxon>Charales</taxon>
        <taxon>Characeae</taxon>
        <taxon>Chara</taxon>
    </lineage>
</organism>
<dbReference type="AlphaFoldDB" id="A0A388K264"/>
<dbReference type="Gramene" id="GBG64151">
    <property type="protein sequence ID" value="GBG64151"/>
    <property type="gene ID" value="CBR_g40850"/>
</dbReference>
<gene>
    <name evidence="1" type="ORF">CBR_g40850</name>
</gene>
<keyword evidence="2" id="KW-1185">Reference proteome</keyword>
<name>A0A388K264_CHABU</name>
<protein>
    <submittedName>
        <fullName evidence="1">Uncharacterized protein</fullName>
    </submittedName>
</protein>
<sequence>MDVKGVCNSRRNSELKTELKCGVGIKITGNRGNIWDTEDRLEMGSKMGLEDGHKMRFRMMQVSWDSQG</sequence>
<accession>A0A388K264</accession>
<evidence type="ECO:0000313" key="1">
    <source>
        <dbReference type="EMBL" id="GBG64151.1"/>
    </source>
</evidence>
<dbReference type="Proteomes" id="UP000265515">
    <property type="component" value="Unassembled WGS sequence"/>
</dbReference>
<evidence type="ECO:0000313" key="2">
    <source>
        <dbReference type="Proteomes" id="UP000265515"/>
    </source>
</evidence>
<comment type="caution">
    <text evidence="1">The sequence shown here is derived from an EMBL/GenBank/DDBJ whole genome shotgun (WGS) entry which is preliminary data.</text>
</comment>
<dbReference type="EMBL" id="BFEA01000047">
    <property type="protein sequence ID" value="GBG64151.1"/>
    <property type="molecule type" value="Genomic_DNA"/>
</dbReference>
<reference evidence="1 2" key="1">
    <citation type="journal article" date="2018" name="Cell">
        <title>The Chara Genome: Secondary Complexity and Implications for Plant Terrestrialization.</title>
        <authorList>
            <person name="Nishiyama T."/>
            <person name="Sakayama H."/>
            <person name="Vries J.D."/>
            <person name="Buschmann H."/>
            <person name="Saint-Marcoux D."/>
            <person name="Ullrich K.K."/>
            <person name="Haas F.B."/>
            <person name="Vanderstraeten L."/>
            <person name="Becker D."/>
            <person name="Lang D."/>
            <person name="Vosolsobe S."/>
            <person name="Rombauts S."/>
            <person name="Wilhelmsson P.K.I."/>
            <person name="Janitza P."/>
            <person name="Kern R."/>
            <person name="Heyl A."/>
            <person name="Rumpler F."/>
            <person name="Villalobos L.I.A.C."/>
            <person name="Clay J.M."/>
            <person name="Skokan R."/>
            <person name="Toyoda A."/>
            <person name="Suzuki Y."/>
            <person name="Kagoshima H."/>
            <person name="Schijlen E."/>
            <person name="Tajeshwar N."/>
            <person name="Catarino B."/>
            <person name="Hetherington A.J."/>
            <person name="Saltykova A."/>
            <person name="Bonnot C."/>
            <person name="Breuninger H."/>
            <person name="Symeonidi A."/>
            <person name="Radhakrishnan G.V."/>
            <person name="Van Nieuwerburgh F."/>
            <person name="Deforce D."/>
            <person name="Chang C."/>
            <person name="Karol K.G."/>
            <person name="Hedrich R."/>
            <person name="Ulvskov P."/>
            <person name="Glockner G."/>
            <person name="Delwiche C.F."/>
            <person name="Petrasek J."/>
            <person name="Van de Peer Y."/>
            <person name="Friml J."/>
            <person name="Beilby M."/>
            <person name="Dolan L."/>
            <person name="Kohara Y."/>
            <person name="Sugano S."/>
            <person name="Fujiyama A."/>
            <person name="Delaux P.-M."/>
            <person name="Quint M."/>
            <person name="TheiBen G."/>
            <person name="Hagemann M."/>
            <person name="Harholt J."/>
            <person name="Dunand C."/>
            <person name="Zachgo S."/>
            <person name="Langdale J."/>
            <person name="Maumus F."/>
            <person name="Straeten D.V.D."/>
            <person name="Gould S.B."/>
            <person name="Rensing S.A."/>
        </authorList>
    </citation>
    <scope>NUCLEOTIDE SEQUENCE [LARGE SCALE GENOMIC DNA]</scope>
    <source>
        <strain evidence="1 2">S276</strain>
    </source>
</reference>
<proteinExistence type="predicted"/>